<name>A0A4W3KBV6_CALMI</name>
<dbReference type="OMA" id="NYSCEGS"/>
<reference evidence="26" key="4">
    <citation type="submission" date="2025-08" db="UniProtKB">
        <authorList>
            <consortium name="Ensembl"/>
        </authorList>
    </citation>
    <scope>IDENTIFICATION</scope>
</reference>
<evidence type="ECO:0000256" key="2">
    <source>
        <dbReference type="ARBA" id="ARBA00004324"/>
    </source>
</evidence>
<comment type="similarity">
    <text evidence="4">Belongs to the fto family.</text>
</comment>
<evidence type="ECO:0000256" key="19">
    <source>
        <dbReference type="ARBA" id="ARBA00047457"/>
    </source>
</evidence>
<evidence type="ECO:0000256" key="1">
    <source>
        <dbReference type="ARBA" id="ARBA00001954"/>
    </source>
</evidence>
<evidence type="ECO:0000313" key="26">
    <source>
        <dbReference type="Ensembl" id="ENSCMIP00000042605.1"/>
    </source>
</evidence>
<dbReference type="Pfam" id="PF12933">
    <property type="entry name" value="FTO_NTD"/>
    <property type="match status" value="1"/>
</dbReference>
<dbReference type="Proteomes" id="UP000314986">
    <property type="component" value="Unassembled WGS sequence"/>
</dbReference>
<evidence type="ECO:0000256" key="22">
    <source>
        <dbReference type="ARBA" id="ARBA00049056"/>
    </source>
</evidence>
<dbReference type="PANTHER" id="PTHR31291">
    <property type="entry name" value="ALPHA-KETOGLUTARATE-DEPENDENT DIOXYGENASE FTO"/>
    <property type="match status" value="1"/>
</dbReference>
<comment type="cofactor">
    <cofactor evidence="1">
        <name>Fe(2+)</name>
        <dbReference type="ChEBI" id="CHEBI:29033"/>
    </cofactor>
</comment>
<evidence type="ECO:0000256" key="16">
    <source>
        <dbReference type="ARBA" id="ARBA00032169"/>
    </source>
</evidence>
<comment type="subunit">
    <text evidence="18">Monomer. May also exist as homodimer.</text>
</comment>
<dbReference type="SMART" id="SM01223">
    <property type="entry name" value="FTO_NTD"/>
    <property type="match status" value="1"/>
</dbReference>
<evidence type="ECO:0000256" key="4">
    <source>
        <dbReference type="ARBA" id="ARBA00006264"/>
    </source>
</evidence>
<evidence type="ECO:0000256" key="8">
    <source>
        <dbReference type="ARBA" id="ARBA00022723"/>
    </source>
</evidence>
<dbReference type="InterPro" id="IPR038413">
    <property type="entry name" value="FTO_C_sf"/>
</dbReference>
<evidence type="ECO:0000256" key="11">
    <source>
        <dbReference type="ARBA" id="ARBA00023004"/>
    </source>
</evidence>
<evidence type="ECO:0000256" key="13">
    <source>
        <dbReference type="ARBA" id="ARBA00030404"/>
    </source>
</evidence>
<reference evidence="27" key="2">
    <citation type="journal article" date="2007" name="PLoS Biol.">
        <title>Survey sequencing and comparative analysis of the elephant shark (Callorhinchus milii) genome.</title>
        <authorList>
            <person name="Venkatesh B."/>
            <person name="Kirkness E.F."/>
            <person name="Loh Y.H."/>
            <person name="Halpern A.L."/>
            <person name="Lee A.P."/>
            <person name="Johnson J."/>
            <person name="Dandona N."/>
            <person name="Viswanathan L.D."/>
            <person name="Tay A."/>
            <person name="Venter J.C."/>
            <person name="Strausberg R.L."/>
            <person name="Brenner S."/>
        </authorList>
    </citation>
    <scope>NUCLEOTIDE SEQUENCE [LARGE SCALE GENOMIC DNA]</scope>
</reference>
<dbReference type="GeneTree" id="ENSGT00390000017730"/>
<feature type="region of interest" description="Disordered" evidence="24">
    <location>
        <begin position="165"/>
        <end position="194"/>
    </location>
</feature>
<reference evidence="27" key="3">
    <citation type="journal article" date="2014" name="Nature">
        <title>Elephant shark genome provides unique insights into gnathostome evolution.</title>
        <authorList>
            <consortium name="International Elephant Shark Genome Sequencing Consortium"/>
            <person name="Venkatesh B."/>
            <person name="Lee A.P."/>
            <person name="Ravi V."/>
            <person name="Maurya A.K."/>
            <person name="Lian M.M."/>
            <person name="Swann J.B."/>
            <person name="Ohta Y."/>
            <person name="Flajnik M.F."/>
            <person name="Sutoh Y."/>
            <person name="Kasahara M."/>
            <person name="Hoon S."/>
            <person name="Gangu V."/>
            <person name="Roy S.W."/>
            <person name="Irimia M."/>
            <person name="Korzh V."/>
            <person name="Kondrychyn I."/>
            <person name="Lim Z.W."/>
            <person name="Tay B.H."/>
            <person name="Tohari S."/>
            <person name="Kong K.W."/>
            <person name="Ho S."/>
            <person name="Lorente-Galdos B."/>
            <person name="Quilez J."/>
            <person name="Marques-Bonet T."/>
            <person name="Raney B.J."/>
            <person name="Ingham P.W."/>
            <person name="Tay A."/>
            <person name="Hillier L.W."/>
            <person name="Minx P."/>
            <person name="Boehm T."/>
            <person name="Wilson R.K."/>
            <person name="Brenner S."/>
            <person name="Warren W.C."/>
        </authorList>
    </citation>
    <scope>NUCLEOTIDE SEQUENCE [LARGE SCALE GENOMIC DNA]</scope>
</reference>
<evidence type="ECO:0000256" key="9">
    <source>
        <dbReference type="ARBA" id="ARBA00022964"/>
    </source>
</evidence>
<evidence type="ECO:0000256" key="20">
    <source>
        <dbReference type="ARBA" id="ARBA00048158"/>
    </source>
</evidence>
<keyword evidence="12" id="KW-0539">Nucleus</keyword>
<proteinExistence type="inferred from homology"/>
<dbReference type="STRING" id="7868.ENSCMIP00000042605"/>
<evidence type="ECO:0000256" key="12">
    <source>
        <dbReference type="ARBA" id="ARBA00023242"/>
    </source>
</evidence>
<dbReference type="GO" id="GO:1990931">
    <property type="term" value="F:mRNA N6-methyladenosine dioxygenase activity"/>
    <property type="evidence" value="ECO:0007669"/>
    <property type="project" value="UniProtKB-EC"/>
</dbReference>
<evidence type="ECO:0000256" key="6">
    <source>
        <dbReference type="ARBA" id="ARBA00013477"/>
    </source>
</evidence>
<organism evidence="26 27">
    <name type="scientific">Callorhinchus milii</name>
    <name type="common">Ghost shark</name>
    <dbReference type="NCBI Taxonomy" id="7868"/>
    <lineage>
        <taxon>Eukaryota</taxon>
        <taxon>Metazoa</taxon>
        <taxon>Chordata</taxon>
        <taxon>Craniata</taxon>
        <taxon>Vertebrata</taxon>
        <taxon>Chondrichthyes</taxon>
        <taxon>Holocephali</taxon>
        <taxon>Chimaeriformes</taxon>
        <taxon>Callorhinchidae</taxon>
        <taxon>Callorhinchus</taxon>
    </lineage>
</organism>
<comment type="catalytic activity">
    <reaction evidence="22">
        <text>N(6)-methyladenosine in U6 snRNA + 2-oxoglutarate + O2 = adenosine in U6 snRNA + formaldehyde + succinate + CO2</text>
        <dbReference type="Rhea" id="RHEA:57900"/>
        <dbReference type="Rhea" id="RHEA-COMP:13573"/>
        <dbReference type="Rhea" id="RHEA-COMP:13574"/>
        <dbReference type="ChEBI" id="CHEBI:15379"/>
        <dbReference type="ChEBI" id="CHEBI:16526"/>
        <dbReference type="ChEBI" id="CHEBI:16810"/>
        <dbReference type="ChEBI" id="CHEBI:16842"/>
        <dbReference type="ChEBI" id="CHEBI:30031"/>
        <dbReference type="ChEBI" id="CHEBI:74411"/>
        <dbReference type="ChEBI" id="CHEBI:74449"/>
    </reaction>
</comment>
<dbReference type="Gene3D" id="2.60.120.590">
    <property type="entry name" value="Alpha-ketoglutarate-dependent dioxygenase AlkB-like"/>
    <property type="match status" value="1"/>
</dbReference>
<evidence type="ECO:0000256" key="14">
    <source>
        <dbReference type="ARBA" id="ARBA00030546"/>
    </source>
</evidence>
<evidence type="ECO:0000256" key="17">
    <source>
        <dbReference type="ARBA" id="ARBA00032950"/>
    </source>
</evidence>
<dbReference type="PANTHER" id="PTHR31291:SF2">
    <property type="entry name" value="ALPHA-KETOGLUTARATE-DEPENDENT DIOXYGENASE FTO"/>
    <property type="match status" value="1"/>
</dbReference>
<dbReference type="InterPro" id="IPR024366">
    <property type="entry name" value="FTO_C"/>
</dbReference>
<dbReference type="InParanoid" id="A0A4W3KBV6"/>
<keyword evidence="10" id="KW-0560">Oxidoreductase</keyword>
<comment type="catalytic activity">
    <reaction evidence="20">
        <text>an N(6)-methyladenosine in mRNA + 2-oxoglutarate + O2 = an adenosine in mRNA + formaldehyde + succinate + CO2</text>
        <dbReference type="Rhea" id="RHEA:49520"/>
        <dbReference type="Rhea" id="RHEA-COMP:12414"/>
        <dbReference type="Rhea" id="RHEA-COMP:12417"/>
        <dbReference type="ChEBI" id="CHEBI:15379"/>
        <dbReference type="ChEBI" id="CHEBI:16526"/>
        <dbReference type="ChEBI" id="CHEBI:16810"/>
        <dbReference type="ChEBI" id="CHEBI:16842"/>
        <dbReference type="ChEBI" id="CHEBI:30031"/>
        <dbReference type="ChEBI" id="CHEBI:74411"/>
        <dbReference type="ChEBI" id="CHEBI:74449"/>
        <dbReference type="EC" id="1.14.11.53"/>
    </reaction>
</comment>
<dbReference type="Gene3D" id="1.20.58.1470">
    <property type="entry name" value="FTO C-terminal domain"/>
    <property type="match status" value="1"/>
</dbReference>
<evidence type="ECO:0000256" key="23">
    <source>
        <dbReference type="ARBA" id="ARBA00049565"/>
    </source>
</evidence>
<evidence type="ECO:0000256" key="18">
    <source>
        <dbReference type="ARBA" id="ARBA00046452"/>
    </source>
</evidence>
<dbReference type="GO" id="GO:0042245">
    <property type="term" value="P:RNA repair"/>
    <property type="evidence" value="ECO:0007669"/>
    <property type="project" value="InterPro"/>
</dbReference>
<reference evidence="26" key="5">
    <citation type="submission" date="2025-09" db="UniProtKB">
        <authorList>
            <consortium name="Ensembl"/>
        </authorList>
    </citation>
    <scope>IDENTIFICATION</scope>
</reference>
<accession>A0A4W3KBV6</accession>
<keyword evidence="8" id="KW-0479">Metal-binding</keyword>
<evidence type="ECO:0000259" key="25">
    <source>
        <dbReference type="SMART" id="SM01223"/>
    </source>
</evidence>
<keyword evidence="27" id="KW-1185">Reference proteome</keyword>
<comment type="subcellular location">
    <subcellularLocation>
        <location evidence="3">Cytoplasm</location>
    </subcellularLocation>
    <subcellularLocation>
        <location evidence="2">Nucleus speckle</location>
    </subcellularLocation>
</comment>
<dbReference type="GO" id="GO:0016607">
    <property type="term" value="C:nuclear speck"/>
    <property type="evidence" value="ECO:0007669"/>
    <property type="project" value="UniProtKB-SubCell"/>
</dbReference>
<dbReference type="Pfam" id="PF12934">
    <property type="entry name" value="FTO_CTD"/>
    <property type="match status" value="1"/>
</dbReference>
<dbReference type="InterPro" id="IPR037151">
    <property type="entry name" value="AlkB-like_sf"/>
</dbReference>
<dbReference type="Ensembl" id="ENSCMIT00000043224.1">
    <property type="protein sequence ID" value="ENSCMIP00000042605.1"/>
    <property type="gene ID" value="ENSCMIG00000017716.1"/>
</dbReference>
<dbReference type="GO" id="GO:0035516">
    <property type="term" value="F:broad specificity oxidative DNA demethylase activity"/>
    <property type="evidence" value="ECO:0007669"/>
    <property type="project" value="InterPro"/>
</dbReference>
<keyword evidence="11" id="KW-0408">Iron</keyword>
<sequence>DSQAEFYENNKEPYTKQKLLKEIQDRKLPYLTPKDVQFEELSKAKYSKLNLKPAKCVPQEVHQKVQQGLTTLRDCKCFAQDLVQIKGKDVLTPVSRILIGDPGCTYRYLDTRLFAVPWSSDGVEVKYSRDEIGKACQAVKDLNEYLHGEAMKLLLDRFSSQVKEEGSMGKATPSKPEEPSASVVDETHDKNRGTTLQDRTSFNVVLLNYMDPSNMVYLKEEPYFGMGKMAVSWHHDENLMARSTVAVYNYSCDDLRPTTAEGSGKSVEGRDPACWHIGLKIAWDIETPGLALPLHPGDCYFMLDDLNMTHQHCVLSGLQPRFSCTHRVAECSSGTLGYILGRCEVAMKNMQKDPESGSSCLVSLEPAVVKRTEEIHNEVEFEWLRQFWFQGKRSAKQTDWWFQPMATLENYWRVMEQMTKLLLHEINKEEWPSEKQREILSCLLPLVEERQVLRMSWMARCQSRLVNNLPIDDQPECRPHWQDEDPDMPLPYDLQETISCLRNRFMSASKQW</sequence>
<dbReference type="FunFam" id="1.20.58.1470:FF:000001">
    <property type="entry name" value="FTO, alpha-ketoglutarate dependent dioxygenase"/>
    <property type="match status" value="1"/>
</dbReference>
<evidence type="ECO:0000256" key="15">
    <source>
        <dbReference type="ARBA" id="ARBA00030557"/>
    </source>
</evidence>
<dbReference type="GO" id="GO:0008198">
    <property type="term" value="F:ferrous iron binding"/>
    <property type="evidence" value="ECO:0007669"/>
    <property type="project" value="TreeGrafter"/>
</dbReference>
<dbReference type="SMR" id="A0A4W3KBV6"/>
<dbReference type="EC" id="1.14.11.53" evidence="5"/>
<dbReference type="InterPro" id="IPR024367">
    <property type="entry name" value="FTO_cat_dom"/>
</dbReference>
<dbReference type="InterPro" id="IPR032868">
    <property type="entry name" value="FTO"/>
</dbReference>
<evidence type="ECO:0000256" key="5">
    <source>
        <dbReference type="ARBA" id="ARBA00012931"/>
    </source>
</evidence>
<feature type="domain" description="Alpha-ketoglutarate-dependent dioxygenase FTO catalytic" evidence="25">
    <location>
        <begin position="35"/>
        <end position="331"/>
    </location>
</feature>
<comment type="catalytic activity">
    <reaction evidence="23">
        <text>a 5'-end (N(7)-methyl 5'-triphosphoguanosine)-(N(6),2'-O-dimethyladenosine) in mRNA + 2-oxoglutarate + O2 = a 5'-end (N(7)-methyl 5'-triphosphoguanosine)-(2'-O-methyladenosine) in mRNA + formaldehyde + succinate + CO2</text>
        <dbReference type="Rhea" id="RHEA:57896"/>
        <dbReference type="Rhea" id="RHEA-COMP:11518"/>
        <dbReference type="Rhea" id="RHEA-COMP:11519"/>
        <dbReference type="ChEBI" id="CHEBI:15379"/>
        <dbReference type="ChEBI" id="CHEBI:16526"/>
        <dbReference type="ChEBI" id="CHEBI:16810"/>
        <dbReference type="ChEBI" id="CHEBI:16842"/>
        <dbReference type="ChEBI" id="CHEBI:30031"/>
        <dbReference type="ChEBI" id="CHEBI:85958"/>
        <dbReference type="ChEBI" id="CHEBI:85959"/>
    </reaction>
</comment>
<evidence type="ECO:0000256" key="24">
    <source>
        <dbReference type="SAM" id="MobiDB-lite"/>
    </source>
</evidence>
<reference evidence="27" key="1">
    <citation type="journal article" date="2006" name="Science">
        <title>Ancient noncoding elements conserved in the human genome.</title>
        <authorList>
            <person name="Venkatesh B."/>
            <person name="Kirkness E.F."/>
            <person name="Loh Y.H."/>
            <person name="Halpern A.L."/>
            <person name="Lee A.P."/>
            <person name="Johnson J."/>
            <person name="Dandona N."/>
            <person name="Viswanathan L.D."/>
            <person name="Tay A."/>
            <person name="Venter J.C."/>
            <person name="Strausberg R.L."/>
            <person name="Brenner S."/>
        </authorList>
    </citation>
    <scope>NUCLEOTIDE SEQUENCE [LARGE SCALE GENOMIC DNA]</scope>
</reference>
<dbReference type="GO" id="GO:0040014">
    <property type="term" value="P:regulation of multicellular organism growth"/>
    <property type="evidence" value="ECO:0007669"/>
    <property type="project" value="InterPro"/>
</dbReference>
<keyword evidence="7" id="KW-0963">Cytoplasm</keyword>
<dbReference type="GO" id="GO:0005737">
    <property type="term" value="C:cytoplasm"/>
    <property type="evidence" value="ECO:0007669"/>
    <property type="project" value="UniProtKB-SubCell"/>
</dbReference>
<evidence type="ECO:0000256" key="3">
    <source>
        <dbReference type="ARBA" id="ARBA00004496"/>
    </source>
</evidence>
<evidence type="ECO:0000256" key="7">
    <source>
        <dbReference type="ARBA" id="ARBA00022490"/>
    </source>
</evidence>
<keyword evidence="9" id="KW-0223">Dioxygenase</keyword>
<dbReference type="GO" id="GO:0006307">
    <property type="term" value="P:DNA alkylation repair"/>
    <property type="evidence" value="ECO:0007669"/>
    <property type="project" value="InterPro"/>
</dbReference>
<comment type="catalytic activity">
    <reaction evidence="21">
        <text>a 5'-end (N(7)-methyl 5'-triphosphoguanosine)-(N(6),2'-O-dimethyladenosine) in U6 snRNA + 2-oxoglutarate + O2 = a 5'-end (N(7)-methyl 5'-triphosphoguanosine)-(2'-O-methyladenosine) in U6 snRNA + formaldehyde + succinate + CO2</text>
        <dbReference type="Rhea" id="RHEA:57904"/>
        <dbReference type="Rhea" id="RHEA-COMP:15030"/>
        <dbReference type="Rhea" id="RHEA-COMP:15031"/>
        <dbReference type="ChEBI" id="CHEBI:15379"/>
        <dbReference type="ChEBI" id="CHEBI:16526"/>
        <dbReference type="ChEBI" id="CHEBI:16810"/>
        <dbReference type="ChEBI" id="CHEBI:16842"/>
        <dbReference type="ChEBI" id="CHEBI:30031"/>
        <dbReference type="ChEBI" id="CHEBI:85958"/>
        <dbReference type="ChEBI" id="CHEBI:85959"/>
    </reaction>
</comment>
<dbReference type="AlphaFoldDB" id="A0A4W3KBV6"/>
<evidence type="ECO:0000256" key="10">
    <source>
        <dbReference type="ARBA" id="ARBA00023002"/>
    </source>
</evidence>
<evidence type="ECO:0000313" key="27">
    <source>
        <dbReference type="Proteomes" id="UP000314986"/>
    </source>
</evidence>
<comment type="catalytic activity">
    <reaction evidence="19">
        <text>an N(1)-methyladenosine in tRNA + 2-oxoglutarate + O2 = an adenosine in tRNA + formaldehyde + succinate + CO2</text>
        <dbReference type="Rhea" id="RHEA:54576"/>
        <dbReference type="Rhea" id="RHEA-COMP:10242"/>
        <dbReference type="Rhea" id="RHEA-COMP:12312"/>
        <dbReference type="ChEBI" id="CHEBI:15379"/>
        <dbReference type="ChEBI" id="CHEBI:16526"/>
        <dbReference type="ChEBI" id="CHEBI:16810"/>
        <dbReference type="ChEBI" id="CHEBI:16842"/>
        <dbReference type="ChEBI" id="CHEBI:30031"/>
        <dbReference type="ChEBI" id="CHEBI:74411"/>
        <dbReference type="ChEBI" id="CHEBI:74491"/>
    </reaction>
</comment>
<gene>
    <name evidence="26" type="primary">fto</name>
</gene>
<evidence type="ECO:0000256" key="21">
    <source>
        <dbReference type="ARBA" id="ARBA00048582"/>
    </source>
</evidence>
<protein>
    <recommendedName>
        <fullName evidence="6">Alpha-ketoglutarate-dependent dioxygenase FTO</fullName>
        <ecNumber evidence="5">1.14.11.53</ecNumber>
    </recommendedName>
    <alternativeName>
        <fullName evidence="13">U6 small nuclear RNA (2'-O-methyladenosine-N(6)-)-demethylase FTO</fullName>
    </alternativeName>
    <alternativeName>
        <fullName evidence="14">U6 small nuclear RNA N(6)-methyladenosine-demethylase FTO</fullName>
    </alternativeName>
    <alternativeName>
        <fullName evidence="16">mRNA (2'-O-methyladenosine-N(6)-)-demethylase FTO</fullName>
    </alternativeName>
    <alternativeName>
        <fullName evidence="17">mRNA N(6)-methyladenosine demethylase FTO</fullName>
    </alternativeName>
    <alternativeName>
        <fullName evidence="15">tRNA N1-methyl adenine demethylase FTO</fullName>
    </alternativeName>
</protein>